<evidence type="ECO:0000313" key="3">
    <source>
        <dbReference type="Proteomes" id="UP000216605"/>
    </source>
</evidence>
<dbReference type="RefSeq" id="WP_094414905.1">
    <property type="nucleotide sequence ID" value="NZ_NOXV01000267.1"/>
</dbReference>
<evidence type="ECO:0000259" key="1">
    <source>
        <dbReference type="Pfam" id="PF12867"/>
    </source>
</evidence>
<keyword evidence="3" id="KW-1185">Reference proteome</keyword>
<feature type="domain" description="DinB-like" evidence="1">
    <location>
        <begin position="11"/>
        <end position="125"/>
    </location>
</feature>
<dbReference type="OrthoDB" id="948294at2"/>
<dbReference type="InterPro" id="IPR034660">
    <property type="entry name" value="DinB/YfiT-like"/>
</dbReference>
<dbReference type="InterPro" id="IPR024775">
    <property type="entry name" value="DinB-like"/>
</dbReference>
<comment type="caution">
    <text evidence="2">The sequence shown here is derived from an EMBL/GenBank/DDBJ whole genome shotgun (WGS) entry which is preliminary data.</text>
</comment>
<proteinExistence type="predicted"/>
<gene>
    <name evidence="2" type="ORF">CHU92_09355</name>
</gene>
<organism evidence="2 3">
    <name type="scientific">Flavobacterium cyanobacteriorum</name>
    <dbReference type="NCBI Taxonomy" id="2022802"/>
    <lineage>
        <taxon>Bacteria</taxon>
        <taxon>Pseudomonadati</taxon>
        <taxon>Bacteroidota</taxon>
        <taxon>Flavobacteriia</taxon>
        <taxon>Flavobacteriales</taxon>
        <taxon>Flavobacteriaceae</taxon>
        <taxon>Flavobacterium</taxon>
    </lineage>
</organism>
<accession>A0A255Z731</accession>
<dbReference type="Proteomes" id="UP000216605">
    <property type="component" value="Unassembled WGS sequence"/>
</dbReference>
<reference evidence="2 3" key="1">
    <citation type="submission" date="2017-07" db="EMBL/GenBank/DDBJ databases">
        <title>Flavobacterium cyanobacteriorum sp. nov., isolated from cyanobacterial aggregates in a eutrophic lake.</title>
        <authorList>
            <person name="Cai H."/>
        </authorList>
    </citation>
    <scope>NUCLEOTIDE SEQUENCE [LARGE SCALE GENOMIC DNA]</scope>
    <source>
        <strain evidence="2 3">TH021</strain>
    </source>
</reference>
<dbReference type="SUPFAM" id="SSF109854">
    <property type="entry name" value="DinB/YfiT-like putative metalloenzymes"/>
    <property type="match status" value="1"/>
</dbReference>
<dbReference type="Gene3D" id="1.20.120.450">
    <property type="entry name" value="dinb family like domain"/>
    <property type="match status" value="1"/>
</dbReference>
<dbReference type="Pfam" id="PF12867">
    <property type="entry name" value="DinB_2"/>
    <property type="match status" value="1"/>
</dbReference>
<evidence type="ECO:0000313" key="2">
    <source>
        <dbReference type="EMBL" id="OYQ36724.1"/>
    </source>
</evidence>
<name>A0A255Z731_9FLAO</name>
<dbReference type="AlphaFoldDB" id="A0A255Z731"/>
<protein>
    <recommendedName>
        <fullName evidence="1">DinB-like domain-containing protein</fullName>
    </recommendedName>
</protein>
<sequence>MEITIKMILSQWQLAIQRLSATVDELTNEQLKKQVANDRNTGVWILTHLIIVNENILKVTGFGEPKHEALAEQLANGKQPDTNELRTTWNETNERINAIIANVSNEKWLQKHTSVSEEDFEKDTTRNNLMIVFSRLLHMMYHAGQLGLLKTKK</sequence>
<dbReference type="EMBL" id="NOXV01000267">
    <property type="protein sequence ID" value="OYQ36724.1"/>
    <property type="molecule type" value="Genomic_DNA"/>
</dbReference>